<evidence type="ECO:0000256" key="4">
    <source>
        <dbReference type="ARBA" id="ARBA00023163"/>
    </source>
</evidence>
<comment type="caution">
    <text evidence="6">The sequence shown here is derived from an EMBL/GenBank/DDBJ whole genome shotgun (WGS) entry which is preliminary data.</text>
</comment>
<accession>A0ABQ4NUL7</accession>
<dbReference type="Pfam" id="PF00126">
    <property type="entry name" value="HTH_1"/>
    <property type="match status" value="1"/>
</dbReference>
<dbReference type="RefSeq" id="WP_220745577.1">
    <property type="nucleotide sequence ID" value="NZ_BPEU01000002.1"/>
</dbReference>
<dbReference type="InterPro" id="IPR036388">
    <property type="entry name" value="WH-like_DNA-bd_sf"/>
</dbReference>
<organism evidence="6 7">
    <name type="scientific">Shewanella colwelliana</name>
    <name type="common">Alteromonas colwelliana</name>
    <dbReference type="NCBI Taxonomy" id="23"/>
    <lineage>
        <taxon>Bacteria</taxon>
        <taxon>Pseudomonadati</taxon>
        <taxon>Pseudomonadota</taxon>
        <taxon>Gammaproteobacteria</taxon>
        <taxon>Alteromonadales</taxon>
        <taxon>Shewanellaceae</taxon>
        <taxon>Shewanella</taxon>
    </lineage>
</organism>
<dbReference type="CDD" id="cd05466">
    <property type="entry name" value="PBP2_LTTR_substrate"/>
    <property type="match status" value="1"/>
</dbReference>
<sequence length="321" mass="36101">MSKQSIIPKAVTEYDLRLLRIFRTVVENGGFAAAENELGVTRSTISVHMSNLESRMKLKLCSRGRGGFALTEAGQAVYHACIELFDSLNDFSMFVNNLGEELIGELVILCADQLDHTMQQKLAQVITYIHQRQPQLHLILDGEALHHIEKSLLQDKAHVGLLPSYQQVEGLSYQTIFSEPIYLCCSHLHPYFLLEDKEISAEMLAKTPSIHPGVDIDPDGREQLKRLNLSAKAYQFDTRKTLILSGCYLGYLPLSYIQQELEAKEMKIIHGEEASYQFNLSMVVKQSARESAKVELLMAAFNEVFTLHGTEEKSAVDGPEI</sequence>
<dbReference type="Gene3D" id="1.10.10.10">
    <property type="entry name" value="Winged helix-like DNA-binding domain superfamily/Winged helix DNA-binding domain"/>
    <property type="match status" value="1"/>
</dbReference>
<dbReference type="PANTHER" id="PTHR30126:SF98">
    <property type="entry name" value="HTH-TYPE TRANSCRIPTIONAL ACTIVATOR BAUR"/>
    <property type="match status" value="1"/>
</dbReference>
<evidence type="ECO:0000313" key="7">
    <source>
        <dbReference type="Proteomes" id="UP000773469"/>
    </source>
</evidence>
<evidence type="ECO:0000256" key="2">
    <source>
        <dbReference type="ARBA" id="ARBA00023015"/>
    </source>
</evidence>
<dbReference type="InterPro" id="IPR005119">
    <property type="entry name" value="LysR_subst-bd"/>
</dbReference>
<proteinExistence type="inferred from homology"/>
<comment type="similarity">
    <text evidence="1">Belongs to the LysR transcriptional regulatory family.</text>
</comment>
<keyword evidence="7" id="KW-1185">Reference proteome</keyword>
<dbReference type="Pfam" id="PF03466">
    <property type="entry name" value="LysR_substrate"/>
    <property type="match status" value="1"/>
</dbReference>
<name>A0ABQ4NUL7_SHECO</name>
<dbReference type="Proteomes" id="UP000773469">
    <property type="component" value="Unassembled WGS sequence"/>
</dbReference>
<dbReference type="EMBL" id="BPEU01000002">
    <property type="protein sequence ID" value="GIU35508.1"/>
    <property type="molecule type" value="Genomic_DNA"/>
</dbReference>
<dbReference type="InterPro" id="IPR036390">
    <property type="entry name" value="WH_DNA-bd_sf"/>
</dbReference>
<protein>
    <submittedName>
        <fullName evidence="6">LysR family transcriptional regulator</fullName>
    </submittedName>
</protein>
<dbReference type="Gene3D" id="3.40.190.10">
    <property type="entry name" value="Periplasmic binding protein-like II"/>
    <property type="match status" value="2"/>
</dbReference>
<dbReference type="SUPFAM" id="SSF53850">
    <property type="entry name" value="Periplasmic binding protein-like II"/>
    <property type="match status" value="1"/>
</dbReference>
<gene>
    <name evidence="6" type="ORF">TUM3794_03310</name>
</gene>
<reference evidence="6 7" key="1">
    <citation type="submission" date="2021-05" db="EMBL/GenBank/DDBJ databases">
        <title>Molecular characterization for Shewanella algae harboring chromosomal blaOXA-55-like strains isolated from clinical and environment sample.</title>
        <authorList>
            <person name="Ohama Y."/>
            <person name="Aoki K."/>
            <person name="Harada S."/>
            <person name="Moriya K."/>
            <person name="Ishii Y."/>
            <person name="Tateda K."/>
        </authorList>
    </citation>
    <scope>NUCLEOTIDE SEQUENCE [LARGE SCALE GENOMIC DNA]</scope>
    <source>
        <strain evidence="6 7">MBTL60-118</strain>
    </source>
</reference>
<feature type="domain" description="HTH lysR-type" evidence="5">
    <location>
        <begin position="14"/>
        <end position="71"/>
    </location>
</feature>
<keyword evidence="4" id="KW-0804">Transcription</keyword>
<dbReference type="SUPFAM" id="SSF46785">
    <property type="entry name" value="Winged helix' DNA-binding domain"/>
    <property type="match status" value="1"/>
</dbReference>
<evidence type="ECO:0000256" key="3">
    <source>
        <dbReference type="ARBA" id="ARBA00023125"/>
    </source>
</evidence>
<keyword evidence="3" id="KW-0238">DNA-binding</keyword>
<dbReference type="PROSITE" id="PS50931">
    <property type="entry name" value="HTH_LYSR"/>
    <property type="match status" value="1"/>
</dbReference>
<dbReference type="InterPro" id="IPR000847">
    <property type="entry name" value="LysR_HTH_N"/>
</dbReference>
<dbReference type="PANTHER" id="PTHR30126">
    <property type="entry name" value="HTH-TYPE TRANSCRIPTIONAL REGULATOR"/>
    <property type="match status" value="1"/>
</dbReference>
<evidence type="ECO:0000313" key="6">
    <source>
        <dbReference type="EMBL" id="GIU35508.1"/>
    </source>
</evidence>
<keyword evidence="2" id="KW-0805">Transcription regulation</keyword>
<evidence type="ECO:0000256" key="1">
    <source>
        <dbReference type="ARBA" id="ARBA00009437"/>
    </source>
</evidence>
<evidence type="ECO:0000259" key="5">
    <source>
        <dbReference type="PROSITE" id="PS50931"/>
    </source>
</evidence>